<dbReference type="Pfam" id="PF22523">
    <property type="entry name" value="DUF6999"/>
    <property type="match status" value="1"/>
</dbReference>
<dbReference type="EMBL" id="CP101989">
    <property type="protein sequence ID" value="UUI65572.1"/>
    <property type="molecule type" value="Genomic_DNA"/>
</dbReference>
<organism evidence="2 3">
    <name type="scientific">Cellulomonas wangsupingiae</name>
    <dbReference type="NCBI Taxonomy" id="2968085"/>
    <lineage>
        <taxon>Bacteria</taxon>
        <taxon>Bacillati</taxon>
        <taxon>Actinomycetota</taxon>
        <taxon>Actinomycetes</taxon>
        <taxon>Micrococcales</taxon>
        <taxon>Cellulomonadaceae</taxon>
        <taxon>Cellulomonas</taxon>
    </lineage>
</organism>
<reference evidence="2 3" key="1">
    <citation type="submission" date="2022-07" db="EMBL/GenBank/DDBJ databases">
        <title>Novel species in genus cellulomonas.</title>
        <authorList>
            <person name="Ye L."/>
        </authorList>
    </citation>
    <scope>NUCLEOTIDE SEQUENCE [LARGE SCALE GENOMIC DNA]</scope>
    <source>
        <strain evidence="3">zg-Y908</strain>
    </source>
</reference>
<evidence type="ECO:0000313" key="2">
    <source>
        <dbReference type="EMBL" id="UUI65572.1"/>
    </source>
</evidence>
<evidence type="ECO:0000313" key="3">
    <source>
        <dbReference type="Proteomes" id="UP001317322"/>
    </source>
</evidence>
<feature type="region of interest" description="Disordered" evidence="1">
    <location>
        <begin position="80"/>
        <end position="104"/>
    </location>
</feature>
<dbReference type="Proteomes" id="UP001317322">
    <property type="component" value="Chromosome"/>
</dbReference>
<name>A0ABY5K8X6_9CELL</name>
<keyword evidence="3" id="KW-1185">Reference proteome</keyword>
<sequence length="104" mass="11396">MSPDAVDPLLRHFAIETNPVNFIIRNTPVGIEPVTLRPESLSELGDQAVVEHDVNVYDVLVALDVVPLVARDPLDFRQLTSRRSTPSGTAGDWSASTSRRRCAS</sequence>
<proteinExistence type="predicted"/>
<dbReference type="InterPro" id="IPR054268">
    <property type="entry name" value="DUF6999"/>
</dbReference>
<gene>
    <name evidence="2" type="ORF">NP075_02195</name>
</gene>
<protein>
    <submittedName>
        <fullName evidence="2">Uncharacterized protein</fullName>
    </submittedName>
</protein>
<evidence type="ECO:0000256" key="1">
    <source>
        <dbReference type="SAM" id="MobiDB-lite"/>
    </source>
</evidence>
<accession>A0ABY5K8X6</accession>